<dbReference type="Pfam" id="PF24626">
    <property type="entry name" value="SH3_Tf2-1"/>
    <property type="match status" value="1"/>
</dbReference>
<protein>
    <recommendedName>
        <fullName evidence="1">Tf2-1-like SH3-like domain-containing protein</fullName>
    </recommendedName>
</protein>
<accession>A0A9Q1CCT2</accession>
<evidence type="ECO:0000259" key="1">
    <source>
        <dbReference type="Pfam" id="PF24626"/>
    </source>
</evidence>
<dbReference type="AlphaFoldDB" id="A0A9Q1CCT2"/>
<reference evidence="2" key="1">
    <citation type="submission" date="2021-10" db="EMBL/GenBank/DDBJ databases">
        <title>Tropical sea cucumber genome reveals ecological adaptation and Cuvierian tubules defense mechanism.</title>
        <authorList>
            <person name="Chen T."/>
        </authorList>
    </citation>
    <scope>NUCLEOTIDE SEQUENCE</scope>
    <source>
        <strain evidence="2">Nanhai2018</strain>
        <tissue evidence="2">Muscle</tissue>
    </source>
</reference>
<proteinExistence type="predicted"/>
<feature type="domain" description="Tf2-1-like SH3-like" evidence="1">
    <location>
        <begin position="84"/>
        <end position="143"/>
    </location>
</feature>
<sequence length="145" mass="16595">MSWDFHLEEFRFAINSIENESTGYSPAALSLFRGGGEGREEFLSRKVTEDRQRVARAVAKMKHTAKVRKANYDKKRSSVQFKVGDQVLLKTHPQSDADKSFAAKLAPRWEGPYTLEEKLNNVNFKVRTPKGLETKHVASLKLYYS</sequence>
<dbReference type="Proteomes" id="UP001152320">
    <property type="component" value="Chromosome 4"/>
</dbReference>
<evidence type="ECO:0000313" key="2">
    <source>
        <dbReference type="EMBL" id="KAJ8042561.1"/>
    </source>
</evidence>
<dbReference type="InterPro" id="IPR056924">
    <property type="entry name" value="SH3_Tf2-1"/>
</dbReference>
<organism evidence="2 3">
    <name type="scientific">Holothuria leucospilota</name>
    <name type="common">Black long sea cucumber</name>
    <name type="synonym">Mertensiothuria leucospilota</name>
    <dbReference type="NCBI Taxonomy" id="206669"/>
    <lineage>
        <taxon>Eukaryota</taxon>
        <taxon>Metazoa</taxon>
        <taxon>Echinodermata</taxon>
        <taxon>Eleutherozoa</taxon>
        <taxon>Echinozoa</taxon>
        <taxon>Holothuroidea</taxon>
        <taxon>Aspidochirotacea</taxon>
        <taxon>Aspidochirotida</taxon>
        <taxon>Holothuriidae</taxon>
        <taxon>Holothuria</taxon>
    </lineage>
</organism>
<keyword evidence="3" id="KW-1185">Reference proteome</keyword>
<gene>
    <name evidence="2" type="ORF">HOLleu_09334</name>
</gene>
<dbReference type="PANTHER" id="PTHR37984:SF5">
    <property type="entry name" value="PROTEIN NYNRIN-LIKE"/>
    <property type="match status" value="1"/>
</dbReference>
<dbReference type="InterPro" id="IPR050951">
    <property type="entry name" value="Retrovirus_Pol_polyprotein"/>
</dbReference>
<name>A0A9Q1CCT2_HOLLE</name>
<comment type="caution">
    <text evidence="2">The sequence shown here is derived from an EMBL/GenBank/DDBJ whole genome shotgun (WGS) entry which is preliminary data.</text>
</comment>
<evidence type="ECO:0000313" key="3">
    <source>
        <dbReference type="Proteomes" id="UP001152320"/>
    </source>
</evidence>
<dbReference type="EMBL" id="JAIZAY010000004">
    <property type="protein sequence ID" value="KAJ8042561.1"/>
    <property type="molecule type" value="Genomic_DNA"/>
</dbReference>
<dbReference type="PANTHER" id="PTHR37984">
    <property type="entry name" value="PROTEIN CBG26694"/>
    <property type="match status" value="1"/>
</dbReference>
<dbReference type="OrthoDB" id="4369127at2759"/>